<dbReference type="PANTHER" id="PTHR45947:SF3">
    <property type="entry name" value="SULFOQUINOVOSYL TRANSFERASE SQD2"/>
    <property type="match status" value="1"/>
</dbReference>
<feature type="domain" description="Glycosyltransferase subfamily 4-like N-terminal" evidence="2">
    <location>
        <begin position="13"/>
        <end position="172"/>
    </location>
</feature>
<evidence type="ECO:0000259" key="1">
    <source>
        <dbReference type="Pfam" id="PF00534"/>
    </source>
</evidence>
<dbReference type="GeneID" id="57090680"/>
<dbReference type="Proteomes" id="UP000015927">
    <property type="component" value="Chromosome"/>
</dbReference>
<evidence type="ECO:0000313" key="4">
    <source>
        <dbReference type="Proteomes" id="UP000015927"/>
    </source>
</evidence>
<name>A0A826HY26_LACPA</name>
<dbReference type="InterPro" id="IPR050194">
    <property type="entry name" value="Glycosyltransferase_grp1"/>
</dbReference>
<dbReference type="InterPro" id="IPR028098">
    <property type="entry name" value="Glyco_trans_4-like_N"/>
</dbReference>
<dbReference type="GO" id="GO:0016757">
    <property type="term" value="F:glycosyltransferase activity"/>
    <property type="evidence" value="ECO:0007669"/>
    <property type="project" value="InterPro"/>
</dbReference>
<dbReference type="InterPro" id="IPR001296">
    <property type="entry name" value="Glyco_trans_1"/>
</dbReference>
<protein>
    <submittedName>
        <fullName evidence="3">Glycosyltransferase</fullName>
    </submittedName>
</protein>
<dbReference type="SUPFAM" id="SSF53756">
    <property type="entry name" value="UDP-Glycosyltransferase/glycogen phosphorylase"/>
    <property type="match status" value="1"/>
</dbReference>
<organism evidence="3 4">
    <name type="scientific">Lacticaseibacillus paracasei subsp. paracasei 8700:2</name>
    <dbReference type="NCBI Taxonomy" id="537973"/>
    <lineage>
        <taxon>Bacteria</taxon>
        <taxon>Bacillati</taxon>
        <taxon>Bacillota</taxon>
        <taxon>Bacilli</taxon>
        <taxon>Lactobacillales</taxon>
        <taxon>Lactobacillaceae</taxon>
        <taxon>Lacticaseibacillus</taxon>
    </lineage>
</organism>
<dbReference type="EMBL" id="CP002391">
    <property type="protein sequence ID" value="EEQ66522.1"/>
    <property type="molecule type" value="Genomic_DNA"/>
</dbReference>
<dbReference type="PANTHER" id="PTHR45947">
    <property type="entry name" value="SULFOQUINOVOSYL TRANSFERASE SQD2"/>
    <property type="match status" value="1"/>
</dbReference>
<dbReference type="Pfam" id="PF00534">
    <property type="entry name" value="Glycos_transf_1"/>
    <property type="match status" value="1"/>
</dbReference>
<dbReference type="RefSeq" id="WP_003588323.1">
    <property type="nucleotide sequence ID" value="NC_022112.1"/>
</dbReference>
<gene>
    <name evidence="3" type="ORF">LBPG_01971</name>
</gene>
<accession>A0A826HY26</accession>
<reference evidence="3 4" key="1">
    <citation type="submission" date="2010-12" db="EMBL/GenBank/DDBJ databases">
        <title>The Genome Sequence of Lactobacillus paracasei subsp. paracasei strain 8700:2.</title>
        <authorList>
            <consortium name="The Broad Institute Genome Sequencing Platform"/>
            <person name="Ward D."/>
            <person name="Earl A."/>
            <person name="Feldgarden M."/>
            <person name="Young S.K."/>
            <person name="Gargeya S."/>
            <person name="Zeng Q."/>
            <person name="Alvarado L."/>
            <person name="Berlin A."/>
            <person name="Bochicchio J."/>
            <person name="Chapman S.B."/>
            <person name="Chen Z."/>
            <person name="Freedman E."/>
            <person name="Gellesch M."/>
            <person name="Goldberg J."/>
            <person name="Griggs A."/>
            <person name="Gujja S."/>
            <person name="Heilman E."/>
            <person name="Heiman D."/>
            <person name="Howarth C."/>
            <person name="Mehta T."/>
            <person name="Neiman D."/>
            <person name="Pearson M."/>
            <person name="Roberts A."/>
            <person name="Saif S."/>
            <person name="Shea T."/>
            <person name="Shenoy N."/>
            <person name="Sisk P."/>
            <person name="Stolte C."/>
            <person name="Sykes S."/>
            <person name="White J."/>
            <person name="Yandava C."/>
            <person name="Saulnier D."/>
            <person name="Haas B."/>
            <person name="Nusbaum C."/>
            <person name="Birren B."/>
        </authorList>
    </citation>
    <scope>NUCLEOTIDE SEQUENCE [LARGE SCALE GENOMIC DNA]</scope>
    <source>
        <strain evidence="3 4">8700:2</strain>
    </source>
</reference>
<dbReference type="Pfam" id="PF13439">
    <property type="entry name" value="Glyco_transf_4"/>
    <property type="match status" value="1"/>
</dbReference>
<evidence type="ECO:0000313" key="3">
    <source>
        <dbReference type="EMBL" id="EEQ66522.1"/>
    </source>
</evidence>
<keyword evidence="3" id="KW-0808">Transferase</keyword>
<evidence type="ECO:0000259" key="2">
    <source>
        <dbReference type="Pfam" id="PF13439"/>
    </source>
</evidence>
<sequence length="378" mass="42126">MKTIAIVGMSNNPGGVETYILNFVSVLEKKYHFVLINTDPSNAIAYEDELKNLHAKIFLASGAFSLESYFQRKKKAKMILQSVDADIVYVNALTPNNAYWVRAAKQLKINAVYHSHNDSGLYSNPLKAVAAAIMKPFNQYTLSYAVKLAASLDSGQYMFGKKARFEVVYNSIYTSKWKFNPLERIKIRNKLNIKNDKKVIVSVARLDTQKNSIRLIKILATLFKIDNTFCAVLVGDGPLRSEIESKIAEAGMTDKIMLLGMQKNVAPLLWASDIFILPSLFEGLPFVIVEAQAAGLPSIVSDGVIPSVADVTDQVFSINLSASDTEWSDLIRQISLTSDSDRLEMNQLVRDSRFSIEAFTQQITRIFASLKEEDGQNG</sequence>
<dbReference type="KEGG" id="lpi:LBPG_01971"/>
<feature type="domain" description="Glycosyl transferase family 1" evidence="1">
    <location>
        <begin position="184"/>
        <end position="314"/>
    </location>
</feature>
<proteinExistence type="predicted"/>
<dbReference type="AlphaFoldDB" id="A0A826HY26"/>
<dbReference type="Gene3D" id="3.40.50.2000">
    <property type="entry name" value="Glycogen Phosphorylase B"/>
    <property type="match status" value="2"/>
</dbReference>